<dbReference type="VEuPathDB" id="FungiDB:FOXG_05004"/>
<name>A0A0D2XM30_FUSOF</name>
<dbReference type="EnsemblFungi" id="FOXG_05004T0">
    <property type="protein sequence ID" value="FOXG_05004P0"/>
    <property type="gene ID" value="FOXG_05004"/>
</dbReference>
<reference evidence="2" key="1">
    <citation type="journal article" date="2012" name="Mol. Plant Microbe Interact.">
        <title>A highly conserved effector in Fusarium oxysporum is required for full virulence on Arabidopsis.</title>
        <authorList>
            <person name="Thatcher L.F."/>
            <person name="Gardiner D.M."/>
            <person name="Kazan K."/>
            <person name="Manners J."/>
        </authorList>
    </citation>
    <scope>NUCLEOTIDE SEQUENCE [LARGE SCALE GENOMIC DNA]</scope>
    <source>
        <strain evidence="2">Fo5176</strain>
    </source>
</reference>
<organism evidence="1 2">
    <name type="scientific">Fusarium oxysporum (strain Fo5176)</name>
    <name type="common">Fusarium vascular wilt</name>
    <dbReference type="NCBI Taxonomy" id="660025"/>
    <lineage>
        <taxon>Eukaryota</taxon>
        <taxon>Fungi</taxon>
        <taxon>Dikarya</taxon>
        <taxon>Ascomycota</taxon>
        <taxon>Pezizomycotina</taxon>
        <taxon>Sordariomycetes</taxon>
        <taxon>Hypocreomycetidae</taxon>
        <taxon>Hypocreales</taxon>
        <taxon>Nectriaceae</taxon>
        <taxon>Fusarium</taxon>
        <taxon>Fusarium oxysporum species complex</taxon>
    </lineage>
</organism>
<dbReference type="InterPro" id="IPR045518">
    <property type="entry name" value="2EXR"/>
</dbReference>
<sequence>MASSEDSSSSHFQLEGLPPELRDLIWKFTLPDCRLFHVKKTSTQEPSTNPTVDELFFRFHIHYAPPIALRICRESRAVAQREGFFLSPHGDNPGVWFRPETDILYFDRNQRVTLKAKPHNSIVTIHGYDKVLNVGIEWRAFFRDVPRPAAGETMAEYWRASIESLYDFMPGMRTLNYILPELRHRGGMVWGREPYQAQSYTAVLLPLPEKVKIPWETTRNRGNDRAAMLSEFLFNASHGNRDTTPLMVTWGEVKKDIEKGLEEDTERESAGHYPLEVIGWWLIRDGIPETQENPQVQRFQS</sequence>
<dbReference type="PANTHER" id="PTHR35910">
    <property type="entry name" value="2EXR DOMAIN-CONTAINING PROTEIN"/>
    <property type="match status" value="1"/>
</dbReference>
<evidence type="ECO:0000313" key="1">
    <source>
        <dbReference type="EnsemblFungi" id="FOXG_05004P0"/>
    </source>
</evidence>
<evidence type="ECO:0000313" key="2">
    <source>
        <dbReference type="Proteomes" id="UP000002489"/>
    </source>
</evidence>
<dbReference type="Proteomes" id="UP000002489">
    <property type="component" value="Unassembled WGS sequence"/>
</dbReference>
<protein>
    <submittedName>
        <fullName evidence="1">Uncharacterized protein</fullName>
    </submittedName>
</protein>
<dbReference type="Pfam" id="PF20150">
    <property type="entry name" value="2EXR"/>
    <property type="match status" value="1"/>
</dbReference>
<proteinExistence type="predicted"/>
<dbReference type="PANTHER" id="PTHR35910:SF1">
    <property type="entry name" value="2EXR DOMAIN-CONTAINING PROTEIN"/>
    <property type="match status" value="1"/>
</dbReference>
<gene>
    <name evidence="1" type="primary">28947008</name>
</gene>
<accession>A0A0D2XM30</accession>
<dbReference type="AlphaFoldDB" id="A0A0D2XM30"/>
<reference evidence="1" key="2">
    <citation type="submission" date="2025-08" db="UniProtKB">
        <authorList>
            <consortium name="EnsemblFungi"/>
        </authorList>
    </citation>
    <scope>IDENTIFICATION</scope>
    <source>
        <strain evidence="1">4287 / CBS 123668 / FGSC 9935 / NRRL 34936</strain>
    </source>
</reference>